<evidence type="ECO:0000313" key="2">
    <source>
        <dbReference type="EMBL" id="EOY32863.1"/>
    </source>
</evidence>
<feature type="compositionally biased region" description="Polar residues" evidence="1">
    <location>
        <begin position="349"/>
        <end position="358"/>
    </location>
</feature>
<keyword evidence="3" id="KW-1185">Reference proteome</keyword>
<dbReference type="Proteomes" id="UP000026915">
    <property type="component" value="Chromosome 9"/>
</dbReference>
<dbReference type="Gramene" id="EOY32863">
    <property type="protein sequence ID" value="EOY32863"/>
    <property type="gene ID" value="TCM_040878"/>
</dbReference>
<name>A0A061GTX6_THECC</name>
<dbReference type="STRING" id="3641.A0A061GTX6"/>
<feature type="compositionally biased region" description="Basic and acidic residues" evidence="1">
    <location>
        <begin position="85"/>
        <end position="101"/>
    </location>
</feature>
<dbReference type="InterPro" id="IPR012442">
    <property type="entry name" value="DUF1645_plant"/>
</dbReference>
<dbReference type="EMBL" id="CM001887">
    <property type="protein sequence ID" value="EOY32863.1"/>
    <property type="molecule type" value="Genomic_DNA"/>
</dbReference>
<dbReference type="PANTHER" id="PTHR33095:SF47">
    <property type="entry name" value="AR781"/>
    <property type="match status" value="1"/>
</dbReference>
<accession>A0A061GTX6</accession>
<dbReference type="AlphaFoldDB" id="A0A061GTX6"/>
<dbReference type="InParanoid" id="A0A061GTX6"/>
<reference evidence="2 3" key="1">
    <citation type="journal article" date="2013" name="Genome Biol.">
        <title>The genome sequence of the most widely cultivated cacao type and its use to identify candidate genes regulating pod color.</title>
        <authorList>
            <person name="Motamayor J.C."/>
            <person name="Mockaitis K."/>
            <person name="Schmutz J."/>
            <person name="Haiminen N."/>
            <person name="Iii D.L."/>
            <person name="Cornejo O."/>
            <person name="Findley S.D."/>
            <person name="Zheng P."/>
            <person name="Utro F."/>
            <person name="Royaert S."/>
            <person name="Saski C."/>
            <person name="Jenkins J."/>
            <person name="Podicheti R."/>
            <person name="Zhao M."/>
            <person name="Scheffler B.E."/>
            <person name="Stack J.C."/>
            <person name="Feltus F.A."/>
            <person name="Mustiga G.M."/>
            <person name="Amores F."/>
            <person name="Phillips W."/>
            <person name="Marelli J.P."/>
            <person name="May G.D."/>
            <person name="Shapiro H."/>
            <person name="Ma J."/>
            <person name="Bustamante C.D."/>
            <person name="Schnell R.J."/>
            <person name="Main D."/>
            <person name="Gilbert D."/>
            <person name="Parida L."/>
            <person name="Kuhn D.N."/>
        </authorList>
    </citation>
    <scope>NUCLEOTIDE SEQUENCE [LARGE SCALE GENOMIC DNA]</scope>
    <source>
        <strain evidence="3">cv. Matina 1-6</strain>
    </source>
</reference>
<feature type="region of interest" description="Disordered" evidence="1">
    <location>
        <begin position="122"/>
        <end position="151"/>
    </location>
</feature>
<dbReference type="PANTHER" id="PTHR33095">
    <property type="entry name" value="OS07G0619500 PROTEIN"/>
    <property type="match status" value="1"/>
</dbReference>
<evidence type="ECO:0000313" key="3">
    <source>
        <dbReference type="Proteomes" id="UP000026915"/>
    </source>
</evidence>
<dbReference type="HOGENOM" id="CLU_058920_0_0_1"/>
<evidence type="ECO:0000256" key="1">
    <source>
        <dbReference type="SAM" id="MobiDB-lite"/>
    </source>
</evidence>
<sequence length="406" mass="46352">MSMTPQTPNDSFYMSAPASPRRISLEGLCFYSVPTSSTRKTLKAAYDLDTEPTTPRTFEDSNSNVDEFEFETRRRFNVDEYGFESEPKSESKLEDPQENHVRKESLPAMAFADELFSGGKVMPLKPPPRLQYANDNKYDKQSSTLSSPRSPTGVLKLPFQRRSLWNDDFDPFMVALENVKEEKVEKSQAKNRRRARSMSPFREIIPKGTYDLSGSSQQQINQMGLILPTQQSKPNLNKRMESNESAFLMWVPDQNRQMGRQEQLKQVKKTPIQLAEPKGVLFARRARLVKVGHENPRKTNVINPTVEEGESANASGETCTKETNSQKFKKFLFRSGSVRKISNEEKPKSSNATESKPNITRKFSFKSMGLTQYNEEKGVSQVTRMTLVQYRPKLLLCMGYGAKYVQ</sequence>
<feature type="region of interest" description="Disordered" evidence="1">
    <location>
        <begin position="339"/>
        <end position="360"/>
    </location>
</feature>
<feature type="region of interest" description="Disordered" evidence="1">
    <location>
        <begin position="79"/>
        <end position="101"/>
    </location>
</feature>
<gene>
    <name evidence="2" type="ORF">TCM_040878</name>
</gene>
<feature type="compositionally biased region" description="Polar residues" evidence="1">
    <location>
        <begin position="141"/>
        <end position="150"/>
    </location>
</feature>
<dbReference type="OMA" id="WKPNYFK"/>
<protein>
    <submittedName>
        <fullName evidence="2">Uncharacterized protein</fullName>
    </submittedName>
</protein>
<organism evidence="2 3">
    <name type="scientific">Theobroma cacao</name>
    <name type="common">Cacao</name>
    <name type="synonym">Cocoa</name>
    <dbReference type="NCBI Taxonomy" id="3641"/>
    <lineage>
        <taxon>Eukaryota</taxon>
        <taxon>Viridiplantae</taxon>
        <taxon>Streptophyta</taxon>
        <taxon>Embryophyta</taxon>
        <taxon>Tracheophyta</taxon>
        <taxon>Spermatophyta</taxon>
        <taxon>Magnoliopsida</taxon>
        <taxon>eudicotyledons</taxon>
        <taxon>Gunneridae</taxon>
        <taxon>Pentapetalae</taxon>
        <taxon>rosids</taxon>
        <taxon>malvids</taxon>
        <taxon>Malvales</taxon>
        <taxon>Malvaceae</taxon>
        <taxon>Byttnerioideae</taxon>
        <taxon>Theobroma</taxon>
    </lineage>
</organism>
<proteinExistence type="predicted"/>
<dbReference type="Pfam" id="PF07816">
    <property type="entry name" value="DUF1645"/>
    <property type="match status" value="1"/>
</dbReference>
<dbReference type="eggNOG" id="ENOG502S09U">
    <property type="taxonomic scope" value="Eukaryota"/>
</dbReference>